<keyword evidence="1" id="KW-0472">Membrane</keyword>
<dbReference type="PATRIC" id="fig|80878.5.peg.1575"/>
<keyword evidence="1" id="KW-0812">Transmembrane</keyword>
<keyword evidence="3" id="KW-1185">Reference proteome</keyword>
<dbReference type="Proteomes" id="UP000032566">
    <property type="component" value="Unassembled WGS sequence"/>
</dbReference>
<dbReference type="InterPro" id="IPR047814">
    <property type="entry name" value="TfpX/TfpZ-like"/>
</dbReference>
<dbReference type="RefSeq" id="WP_044395057.1">
    <property type="nucleotide sequence ID" value="NZ_JXYQ01000003.1"/>
</dbReference>
<proteinExistence type="predicted"/>
<evidence type="ECO:0000313" key="2">
    <source>
        <dbReference type="EMBL" id="KJA12287.1"/>
    </source>
</evidence>
<reference evidence="2 3" key="1">
    <citation type="submission" date="2014-12" db="EMBL/GenBank/DDBJ databases">
        <title>Isolation of bacteria from lake water.</title>
        <authorList>
            <person name="Sheng K.-Y."/>
            <person name="Chin P.-S."/>
            <person name="Chan K.-G."/>
            <person name="Tan G.S."/>
        </authorList>
    </citation>
    <scope>NUCLEOTIDE SEQUENCE [LARGE SCALE GENOMIC DNA]</scope>
    <source>
        <strain evidence="2 3">KY4</strain>
    </source>
</reference>
<evidence type="ECO:0000256" key="1">
    <source>
        <dbReference type="SAM" id="Phobius"/>
    </source>
</evidence>
<gene>
    <name evidence="2" type="ORF">RP29_01350</name>
</gene>
<feature type="transmembrane region" description="Helical" evidence="1">
    <location>
        <begin position="21"/>
        <end position="41"/>
    </location>
</feature>
<dbReference type="NCBIfam" id="NF041437">
    <property type="entry name" value="TfpZ"/>
    <property type="match status" value="1"/>
</dbReference>
<accession>A0A0D7KEG2</accession>
<keyword evidence="1" id="KW-1133">Transmembrane helix</keyword>
<evidence type="ECO:0000313" key="3">
    <source>
        <dbReference type="Proteomes" id="UP000032566"/>
    </source>
</evidence>
<feature type="transmembrane region" description="Helical" evidence="1">
    <location>
        <begin position="86"/>
        <end position="107"/>
    </location>
</feature>
<protein>
    <submittedName>
        <fullName evidence="2">Pilus assembly protein</fullName>
    </submittedName>
</protein>
<comment type="caution">
    <text evidence="2">The sequence shown here is derived from an EMBL/GenBank/DDBJ whole genome shotgun (WGS) entry which is preliminary data.</text>
</comment>
<dbReference type="STRING" id="80878.RP29_01350"/>
<dbReference type="OrthoDB" id="8613597at2"/>
<dbReference type="EMBL" id="JXYQ01000003">
    <property type="protein sequence ID" value="KJA12287.1"/>
    <property type="molecule type" value="Genomic_DNA"/>
</dbReference>
<dbReference type="AlphaFoldDB" id="A0A0D7KEG2"/>
<name>A0A0D7KEG2_9BURK</name>
<feature type="transmembrane region" description="Helical" evidence="1">
    <location>
        <begin position="53"/>
        <end position="74"/>
    </location>
</feature>
<organism evidence="2 3">
    <name type="scientific">Acidovorax temperans</name>
    <dbReference type="NCBI Taxonomy" id="80878"/>
    <lineage>
        <taxon>Bacteria</taxon>
        <taxon>Pseudomonadati</taxon>
        <taxon>Pseudomonadota</taxon>
        <taxon>Betaproteobacteria</taxon>
        <taxon>Burkholderiales</taxon>
        <taxon>Comamonadaceae</taxon>
        <taxon>Acidovorax</taxon>
    </lineage>
</organism>
<sequence>MFHLFKTHLWRSKVRAFSIHFGCSLAIALLAALLVFGFWYPYPFREISGGRELFLLIVGVDVVLGPLITLAVFNPSKSRREKILDFSLIGLLQTGALVYGLWAVALARPVHVVFEYDRLRVVHAVDIPAELLDRAPVDLQSLPLTGPTYLSLRPMQASEQQDMMTAAFGGLWLSARPELWQPYAAASPEILQAGQPVAELMQRFPSQQQAILNAVSGTGRPIEGLIYLPVVARKDAFWTAVLDRQDAKVLAYLPIDSF</sequence>